<dbReference type="Proteomes" id="UP000064967">
    <property type="component" value="Chromosome"/>
</dbReference>
<evidence type="ECO:0008006" key="5">
    <source>
        <dbReference type="Google" id="ProtNLM"/>
    </source>
</evidence>
<sequence length="486" mass="51986">MKRIFAFASASLALAAAAACATSQEEPQPQAADDAGSTAVPDTGIVSPTNDGGGTTPKDSGHTGPECSDAGWCTTALPDVDLTLRDIWPFETRAFAIAESLTLGVKVLEWNDADAKWAYVDDNTQNEYGFGQYAGKLWAPNENEVYYGVAPSLLYHGKRSAPGTPFTWERTRLPSNSLDTNPKHDPGVANYMDMNLAYPVTTTALGVWGAPGSSDVYAWYANTIFRLQTDGSGTSSWVPDYVLTDDAHPDDVFYVFGASGSSKDDVWFAVGRGRYGDTGAFACPMVIHKTPDGYARVLDNDINDADKQQYNADACHPKAGSLGFNLSISFPPYGVFTLPWTNGGYLTSIESAGPGAAVGIFHGKFFAYVSTNDPPTAAVNQVVVNVPRAFVPGLVNSVWVNGADTWVSGWGLVMHVPTDPARWGFGLGILTAHDADQNEADASTYTVSTTAVEGAPLDRPFYRVRGTSNTNIWAIGPRYALHKTTP</sequence>
<dbReference type="AlphaFoldDB" id="A0A0K1Q4V9"/>
<dbReference type="PROSITE" id="PS51257">
    <property type="entry name" value="PROKAR_LIPOPROTEIN"/>
    <property type="match status" value="1"/>
</dbReference>
<feature type="signal peptide" evidence="2">
    <location>
        <begin position="1"/>
        <end position="21"/>
    </location>
</feature>
<accession>A0A0K1Q4V9</accession>
<feature type="region of interest" description="Disordered" evidence="1">
    <location>
        <begin position="25"/>
        <end position="66"/>
    </location>
</feature>
<evidence type="ECO:0000256" key="2">
    <source>
        <dbReference type="SAM" id="SignalP"/>
    </source>
</evidence>
<evidence type="ECO:0000256" key="1">
    <source>
        <dbReference type="SAM" id="MobiDB-lite"/>
    </source>
</evidence>
<dbReference type="KEGG" id="llu:AKJ09_07103"/>
<dbReference type="RefSeq" id="WP_146651729.1">
    <property type="nucleotide sequence ID" value="NZ_CP012333.1"/>
</dbReference>
<feature type="chain" id="PRO_5005467096" description="Type IV fimbrial biogenesis protein PilY1" evidence="2">
    <location>
        <begin position="22"/>
        <end position="486"/>
    </location>
</feature>
<dbReference type="EMBL" id="CP012333">
    <property type="protein sequence ID" value="AKV00440.1"/>
    <property type="molecule type" value="Genomic_DNA"/>
</dbReference>
<keyword evidence="2" id="KW-0732">Signal</keyword>
<evidence type="ECO:0000313" key="3">
    <source>
        <dbReference type="EMBL" id="AKV00440.1"/>
    </source>
</evidence>
<organism evidence="3 4">
    <name type="scientific">Labilithrix luteola</name>
    <dbReference type="NCBI Taxonomy" id="1391654"/>
    <lineage>
        <taxon>Bacteria</taxon>
        <taxon>Pseudomonadati</taxon>
        <taxon>Myxococcota</taxon>
        <taxon>Polyangia</taxon>
        <taxon>Polyangiales</taxon>
        <taxon>Labilitrichaceae</taxon>
        <taxon>Labilithrix</taxon>
    </lineage>
</organism>
<reference evidence="3 4" key="1">
    <citation type="submission" date="2015-08" db="EMBL/GenBank/DDBJ databases">
        <authorList>
            <person name="Babu N.S."/>
            <person name="Beckwith C.J."/>
            <person name="Beseler K.G."/>
            <person name="Brison A."/>
            <person name="Carone J.V."/>
            <person name="Caskin T.P."/>
            <person name="Diamond M."/>
            <person name="Durham M.E."/>
            <person name="Foxe J.M."/>
            <person name="Go M."/>
            <person name="Henderson B.A."/>
            <person name="Jones I.B."/>
            <person name="McGettigan J.A."/>
            <person name="Micheletti S.J."/>
            <person name="Nasrallah M.E."/>
            <person name="Ortiz D."/>
            <person name="Piller C.R."/>
            <person name="Privatt S.R."/>
            <person name="Schneider S.L."/>
            <person name="Sharp S."/>
            <person name="Smith T.C."/>
            <person name="Stanton J.D."/>
            <person name="Ullery H.E."/>
            <person name="Wilson R.J."/>
            <person name="Serrano M.G."/>
            <person name="Buck G."/>
            <person name="Lee V."/>
            <person name="Wang Y."/>
            <person name="Carvalho R."/>
            <person name="Voegtly L."/>
            <person name="Shi R."/>
            <person name="Duckworth R."/>
            <person name="Johnson A."/>
            <person name="Loviza R."/>
            <person name="Walstead R."/>
            <person name="Shah Z."/>
            <person name="Kiflezghi M."/>
            <person name="Wade K."/>
            <person name="Ball S.L."/>
            <person name="Bradley K.W."/>
            <person name="Asai D.J."/>
            <person name="Bowman C.A."/>
            <person name="Russell D.A."/>
            <person name="Pope W.H."/>
            <person name="Jacobs-Sera D."/>
            <person name="Hendrix R.W."/>
            <person name="Hatfull G.F."/>
        </authorList>
    </citation>
    <scope>NUCLEOTIDE SEQUENCE [LARGE SCALE GENOMIC DNA]</scope>
    <source>
        <strain evidence="3 4">DSM 27648</strain>
    </source>
</reference>
<evidence type="ECO:0000313" key="4">
    <source>
        <dbReference type="Proteomes" id="UP000064967"/>
    </source>
</evidence>
<dbReference type="STRING" id="1391654.AKJ09_07103"/>
<proteinExistence type="predicted"/>
<name>A0A0K1Q4V9_9BACT</name>
<dbReference type="PATRIC" id="fig|1391654.3.peg.7210"/>
<gene>
    <name evidence="3" type="ORF">AKJ09_07103</name>
</gene>
<keyword evidence="4" id="KW-1185">Reference proteome</keyword>
<protein>
    <recommendedName>
        <fullName evidence="5">Type IV fimbrial biogenesis protein PilY1</fullName>
    </recommendedName>
</protein>
<dbReference type="OrthoDB" id="53254at2"/>